<dbReference type="RefSeq" id="WP_080548735.1">
    <property type="nucleotide sequence ID" value="NZ_BAABZS010000001.1"/>
</dbReference>
<dbReference type="Proteomes" id="UP000284543">
    <property type="component" value="Unassembled WGS sequence"/>
</dbReference>
<evidence type="ECO:0000313" key="1">
    <source>
        <dbReference type="EMBL" id="RGV72851.1"/>
    </source>
</evidence>
<accession>A0A412YZ36</accession>
<evidence type="ECO:0000313" key="2">
    <source>
        <dbReference type="Proteomes" id="UP000284543"/>
    </source>
</evidence>
<dbReference type="AlphaFoldDB" id="A0A412YZ36"/>
<protein>
    <submittedName>
        <fullName evidence="1">Uncharacterized protein</fullName>
    </submittedName>
</protein>
<comment type="caution">
    <text evidence="1">The sequence shown here is derived from an EMBL/GenBank/DDBJ whole genome shotgun (WGS) entry which is preliminary data.</text>
</comment>
<dbReference type="Pfam" id="PF09250">
    <property type="entry name" value="Prim-Pol"/>
    <property type="match status" value="1"/>
</dbReference>
<dbReference type="KEGG" id="cbol:CGC65_07760"/>
<dbReference type="EMBL" id="QRZM01000012">
    <property type="protein sequence ID" value="RGV72851.1"/>
    <property type="molecule type" value="Genomic_DNA"/>
</dbReference>
<name>A0A412YZ36_9FIRM</name>
<dbReference type="InterPro" id="IPR015330">
    <property type="entry name" value="DNA_primase/pol_bifunc_N"/>
</dbReference>
<reference evidence="1 2" key="1">
    <citation type="submission" date="2018-08" db="EMBL/GenBank/DDBJ databases">
        <title>A genome reference for cultivated species of the human gut microbiota.</title>
        <authorList>
            <person name="Zou Y."/>
            <person name="Xue W."/>
            <person name="Luo G."/>
        </authorList>
    </citation>
    <scope>NUCLEOTIDE SEQUENCE [LARGE SCALE GENOMIC DNA]</scope>
    <source>
        <strain evidence="1 2">AF14-18</strain>
    </source>
</reference>
<organism evidence="1 2">
    <name type="scientific">Enterocloster bolteae</name>
    <dbReference type="NCBI Taxonomy" id="208479"/>
    <lineage>
        <taxon>Bacteria</taxon>
        <taxon>Bacillati</taxon>
        <taxon>Bacillota</taxon>
        <taxon>Clostridia</taxon>
        <taxon>Lachnospirales</taxon>
        <taxon>Lachnospiraceae</taxon>
        <taxon>Enterocloster</taxon>
    </lineage>
</organism>
<dbReference type="GeneID" id="97113927"/>
<gene>
    <name evidence="1" type="ORF">DWW02_22880</name>
</gene>
<sequence length="62" mass="7112">MCGDGGYFVAPSSIHENGNRYEWEQAPDEFVIEKAAGITLFSAWPAVYKPKDCQMRPFWLQQ</sequence>
<proteinExistence type="predicted"/>